<name>A0ABM8AQG3_9BACT</name>
<dbReference type="EMBL" id="AP026708">
    <property type="protein sequence ID" value="BDQ33656.1"/>
    <property type="molecule type" value="Genomic_DNA"/>
</dbReference>
<dbReference type="Pfam" id="PF00497">
    <property type="entry name" value="SBP_bac_3"/>
    <property type="match status" value="1"/>
</dbReference>
<evidence type="ECO:0000256" key="1">
    <source>
        <dbReference type="ARBA" id="ARBA00022729"/>
    </source>
</evidence>
<protein>
    <recommendedName>
        <fullName evidence="2">Solute-binding protein family 3/N-terminal domain-containing protein</fullName>
    </recommendedName>
</protein>
<keyword evidence="1" id="KW-0732">Signal</keyword>
<evidence type="ECO:0000313" key="4">
    <source>
        <dbReference type="Proteomes" id="UP001061361"/>
    </source>
</evidence>
<gene>
    <name evidence="3" type="ORF">JCM14722_11980</name>
</gene>
<evidence type="ECO:0000259" key="2">
    <source>
        <dbReference type="Pfam" id="PF00497"/>
    </source>
</evidence>
<sequence length="220" mass="24518">MFPPFAYVDDSGELQGRAVETVKRALAAMGYTPKMVLMPFKRCLANMQDGHMAIMLPCATSEERRAYMQYSDPVFHITTVMWKKGSDMSSCWRDYQDLAGLRIGVGLGYSYGAKWDEAVASGAFTLDSSGGKSPELTHFQMAAAGRIDMFISDVNVGRFLKNRHAPEFDDIYPCPKVIGAERPFGAPISRKYFEDKGLSADEFLKRFNSVLRALPPWQGG</sequence>
<dbReference type="PANTHER" id="PTHR35936">
    <property type="entry name" value="MEMBRANE-BOUND LYTIC MUREIN TRANSGLYCOSYLASE F"/>
    <property type="match status" value="1"/>
</dbReference>
<dbReference type="Gene3D" id="3.40.190.10">
    <property type="entry name" value="Periplasmic binding protein-like II"/>
    <property type="match status" value="2"/>
</dbReference>
<dbReference type="SUPFAM" id="SSF53850">
    <property type="entry name" value="Periplasmic binding protein-like II"/>
    <property type="match status" value="1"/>
</dbReference>
<accession>A0ABM8AQG3</accession>
<organism evidence="3 4">
    <name type="scientific">Pseudodesulfovibrio portus</name>
    <dbReference type="NCBI Taxonomy" id="231439"/>
    <lineage>
        <taxon>Bacteria</taxon>
        <taxon>Pseudomonadati</taxon>
        <taxon>Thermodesulfobacteriota</taxon>
        <taxon>Desulfovibrionia</taxon>
        <taxon>Desulfovibrionales</taxon>
        <taxon>Desulfovibrionaceae</taxon>
    </lineage>
</organism>
<dbReference type="InterPro" id="IPR001638">
    <property type="entry name" value="Solute-binding_3/MltF_N"/>
</dbReference>
<reference evidence="3" key="1">
    <citation type="submission" date="2022-08" db="EMBL/GenBank/DDBJ databases">
        <title>Genome Sequence of the sulphate-reducing bacterium, Pseudodesulfovibrio portus JCM14722.</title>
        <authorList>
            <person name="Kondo R."/>
            <person name="Kataoka T."/>
        </authorList>
    </citation>
    <scope>NUCLEOTIDE SEQUENCE</scope>
    <source>
        <strain evidence="3">JCM 14722</strain>
    </source>
</reference>
<keyword evidence="4" id="KW-1185">Reference proteome</keyword>
<proteinExistence type="predicted"/>
<feature type="domain" description="Solute-binding protein family 3/N-terminal" evidence="2">
    <location>
        <begin position="2"/>
        <end position="193"/>
    </location>
</feature>
<dbReference type="PANTHER" id="PTHR35936:SF25">
    <property type="entry name" value="ABC TRANSPORTER SUBSTRATE-BINDING PROTEIN"/>
    <property type="match status" value="1"/>
</dbReference>
<evidence type="ECO:0000313" key="3">
    <source>
        <dbReference type="EMBL" id="BDQ33656.1"/>
    </source>
</evidence>
<dbReference type="Proteomes" id="UP001061361">
    <property type="component" value="Chromosome"/>
</dbReference>